<name>A0A7D9DHW3_PARCT</name>
<organism evidence="1 2">
    <name type="scientific">Paramuricea clavata</name>
    <name type="common">Red gorgonian</name>
    <name type="synonym">Violescent sea-whip</name>
    <dbReference type="NCBI Taxonomy" id="317549"/>
    <lineage>
        <taxon>Eukaryota</taxon>
        <taxon>Metazoa</taxon>
        <taxon>Cnidaria</taxon>
        <taxon>Anthozoa</taxon>
        <taxon>Octocorallia</taxon>
        <taxon>Malacalcyonacea</taxon>
        <taxon>Plexauridae</taxon>
        <taxon>Paramuricea</taxon>
    </lineage>
</organism>
<dbReference type="Proteomes" id="UP001152795">
    <property type="component" value="Unassembled WGS sequence"/>
</dbReference>
<accession>A0A7D9DHW3</accession>
<comment type="caution">
    <text evidence="1">The sequence shown here is derived from an EMBL/GenBank/DDBJ whole genome shotgun (WGS) entry which is preliminary data.</text>
</comment>
<keyword evidence="2" id="KW-1185">Reference proteome</keyword>
<dbReference type="EMBL" id="CACRXK020000950">
    <property type="protein sequence ID" value="CAB3985993.1"/>
    <property type="molecule type" value="Genomic_DNA"/>
</dbReference>
<evidence type="ECO:0000313" key="1">
    <source>
        <dbReference type="EMBL" id="CAB3985993.1"/>
    </source>
</evidence>
<sequence length="139" mass="15492">MIPHDDPTRVPTYAVLDDQSTDVFVTDALLEKINTGGPQISLEVNTIVGVNSIHTRKVSGLCVRDVEGRHQPMKVNHAYSREDIPADKNDIATPKIAHQIAHHIHYRPDVEIGMLIGRNVPTAFQPLNIIYGIEDEPWA</sequence>
<evidence type="ECO:0000313" key="2">
    <source>
        <dbReference type="Proteomes" id="UP001152795"/>
    </source>
</evidence>
<dbReference type="AlphaFoldDB" id="A0A7D9DHW3"/>
<dbReference type="PANTHER" id="PTHR47331">
    <property type="entry name" value="PHD-TYPE DOMAIN-CONTAINING PROTEIN"/>
    <property type="match status" value="1"/>
</dbReference>
<reference evidence="1" key="1">
    <citation type="submission" date="2020-04" db="EMBL/GenBank/DDBJ databases">
        <authorList>
            <person name="Alioto T."/>
            <person name="Alioto T."/>
            <person name="Gomez Garrido J."/>
        </authorList>
    </citation>
    <scope>NUCLEOTIDE SEQUENCE</scope>
    <source>
        <strain evidence="1">A484AB</strain>
    </source>
</reference>
<dbReference type="OrthoDB" id="6148231at2759"/>
<protein>
    <submittedName>
        <fullName evidence="1">Uncharacterized protein</fullName>
    </submittedName>
</protein>
<gene>
    <name evidence="1" type="ORF">PACLA_8A010739</name>
</gene>
<dbReference type="PANTHER" id="PTHR47331:SF4">
    <property type="entry name" value="PEPTIDASE S1 DOMAIN-CONTAINING PROTEIN"/>
    <property type="match status" value="1"/>
</dbReference>
<proteinExistence type="predicted"/>